<dbReference type="EMBL" id="JAKLWS010000007">
    <property type="protein sequence ID" value="MCG2588454.1"/>
    <property type="molecule type" value="Genomic_DNA"/>
</dbReference>
<reference evidence="3" key="1">
    <citation type="submission" date="2022-01" db="EMBL/GenBank/DDBJ databases">
        <authorList>
            <person name="Wang Y."/>
        </authorList>
    </citation>
    <scope>NUCLEOTIDE SEQUENCE</scope>
    <source>
        <strain evidence="3">WB101</strain>
    </source>
</reference>
<evidence type="ECO:0000256" key="1">
    <source>
        <dbReference type="SAM" id="SignalP"/>
    </source>
</evidence>
<dbReference type="Proteomes" id="UP001165366">
    <property type="component" value="Unassembled WGS sequence"/>
</dbReference>
<comment type="caution">
    <text evidence="3">The sequence shown here is derived from an EMBL/GenBank/DDBJ whole genome shotgun (WGS) entry which is preliminary data.</text>
</comment>
<evidence type="ECO:0000313" key="4">
    <source>
        <dbReference type="Proteomes" id="UP001165366"/>
    </source>
</evidence>
<feature type="chain" id="PRO_5045291236" evidence="1">
    <location>
        <begin position="19"/>
        <end position="292"/>
    </location>
</feature>
<sequence length="292" mass="32152">MLKRITLSFIISMTLAVATLFSQSTDEFNLDQTYSIDFGGTIHLQSDDAEVQITGSNREDVRVIVNYELTVRGITFGESNDFEMIVEEDGGNLTIREKDRDFGPSGMIGVSSEEYTIEIEAPRDVNLDIEGDDEKYEIAGIDGFIHLDADDSDAEISDVNGEDYSFSLDDGSLVMDGGNGQLKIDTDDGDIQIRNGSFAFIEASSDDSDIEVTTALFDDGDYRFDLDDADLMFTVVAGGGEINIRHDDSDISTSPQFESVRDEDEHSIYRLPGGTASVNIRSDDGDINLRVY</sequence>
<protein>
    <submittedName>
        <fullName evidence="3">DUF4097 domain-containing protein</fullName>
    </submittedName>
</protein>
<keyword evidence="4" id="KW-1185">Reference proteome</keyword>
<keyword evidence="1" id="KW-0732">Signal</keyword>
<name>A0ABS9KC70_9BACT</name>
<feature type="signal peptide" evidence="1">
    <location>
        <begin position="1"/>
        <end position="18"/>
    </location>
</feature>
<dbReference type="Pfam" id="PF13349">
    <property type="entry name" value="DUF4097"/>
    <property type="match status" value="1"/>
</dbReference>
<organism evidence="3 4">
    <name type="scientific">Rhodohalobacter sulfatireducens</name>
    <dbReference type="NCBI Taxonomy" id="2911366"/>
    <lineage>
        <taxon>Bacteria</taxon>
        <taxon>Pseudomonadati</taxon>
        <taxon>Balneolota</taxon>
        <taxon>Balneolia</taxon>
        <taxon>Balneolales</taxon>
        <taxon>Balneolaceae</taxon>
        <taxon>Rhodohalobacter</taxon>
    </lineage>
</organism>
<evidence type="ECO:0000259" key="2">
    <source>
        <dbReference type="Pfam" id="PF13349"/>
    </source>
</evidence>
<reference evidence="3" key="2">
    <citation type="submission" date="2024-05" db="EMBL/GenBank/DDBJ databases">
        <title>Rhodohalobacter halophilus gen. nov., sp. nov., a moderately halophilic member of the family Balneolaceae.</title>
        <authorList>
            <person name="Xia J."/>
        </authorList>
    </citation>
    <scope>NUCLEOTIDE SEQUENCE</scope>
    <source>
        <strain evidence="3">WB101</strain>
    </source>
</reference>
<feature type="domain" description="DUF4097" evidence="2">
    <location>
        <begin position="42"/>
        <end position="289"/>
    </location>
</feature>
<gene>
    <name evidence="3" type="ORF">L6773_07760</name>
</gene>
<evidence type="ECO:0000313" key="3">
    <source>
        <dbReference type="EMBL" id="MCG2588454.1"/>
    </source>
</evidence>
<dbReference type="InterPro" id="IPR025164">
    <property type="entry name" value="Toastrack_DUF4097"/>
</dbReference>
<dbReference type="RefSeq" id="WP_237853296.1">
    <property type="nucleotide sequence ID" value="NZ_JAKLWS010000007.1"/>
</dbReference>
<accession>A0ABS9KC70</accession>
<proteinExistence type="predicted"/>